<gene>
    <name evidence="2" type="ORF">VB620_05855</name>
</gene>
<dbReference type="Proteomes" id="UP001302120">
    <property type="component" value="Unassembled WGS sequence"/>
</dbReference>
<dbReference type="InterPro" id="IPR029044">
    <property type="entry name" value="Nucleotide-diphossugar_trans"/>
</dbReference>
<evidence type="ECO:0000259" key="1">
    <source>
        <dbReference type="Pfam" id="PF00535"/>
    </source>
</evidence>
<comment type="caution">
    <text evidence="2">The sequence shown here is derived from an EMBL/GenBank/DDBJ whole genome shotgun (WGS) entry which is preliminary data.</text>
</comment>
<dbReference type="SUPFAM" id="SSF53448">
    <property type="entry name" value="Nucleotide-diphospho-sugar transferases"/>
    <property type="match status" value="1"/>
</dbReference>
<proteinExistence type="predicted"/>
<dbReference type="GO" id="GO:0016757">
    <property type="term" value="F:glycosyltransferase activity"/>
    <property type="evidence" value="ECO:0007669"/>
    <property type="project" value="UniProtKB-KW"/>
</dbReference>
<dbReference type="PANTHER" id="PTHR22916">
    <property type="entry name" value="GLYCOSYLTRANSFERASE"/>
    <property type="match status" value="1"/>
</dbReference>
<name>A0ABU5UBE6_9CYAN</name>
<protein>
    <submittedName>
        <fullName evidence="2">Glycosyltransferase family 2 protein</fullName>
        <ecNumber evidence="2">2.4.-.-</ecNumber>
    </submittedName>
</protein>
<accession>A0ABU5UBE6</accession>
<dbReference type="RefSeq" id="WP_323195206.1">
    <property type="nucleotide sequence ID" value="NZ_JAYGHG010000006.1"/>
</dbReference>
<dbReference type="EC" id="2.4.-.-" evidence="2"/>
<sequence>MTPLVSIIINCFNQGHYLERSVKSVLSQTFTDLECLIVDDGSTDNTRQIAKNLITIDKRVKYFFKENSGLPSSRNFGVQQAQGEWIQCLDSDDWIHEDKIKFQLSHLEQIQNSENIVFYSNYERVFIDAQENIVNTQENIIGLLNKDQLIQRLLIPDFLTDSPHPCLQQAMLMNRNILSKTKFPEHLKALGDRYFAVDILKLGANFIYTPMVGAYYTKHKSNRTNNWNYMKNYYTVFYENITQTYPELNQNCQIGIEYLLEEAIREKDQDLFNRLIKIVPTPVYLFDKKIKTTNTASIKILNTLRSITPNFLLYEKYRGPRSKKLISFVSRKIKSVKNILSLPQ</sequence>
<keyword evidence="3" id="KW-1185">Reference proteome</keyword>
<reference evidence="2 3" key="1">
    <citation type="submission" date="2023-12" db="EMBL/GenBank/DDBJ databases">
        <title>Baltic Sea Cyanobacteria.</title>
        <authorList>
            <person name="Delbaje E."/>
            <person name="Fewer D.P."/>
            <person name="Shishido T.K."/>
        </authorList>
    </citation>
    <scope>NUCLEOTIDE SEQUENCE [LARGE SCALE GENOMIC DNA]</scope>
    <source>
        <strain evidence="2 3">UHCC-0300</strain>
    </source>
</reference>
<dbReference type="InterPro" id="IPR001173">
    <property type="entry name" value="Glyco_trans_2-like"/>
</dbReference>
<dbReference type="EMBL" id="JAYGHG010000006">
    <property type="protein sequence ID" value="MEA5580862.1"/>
    <property type="molecule type" value="Genomic_DNA"/>
</dbReference>
<dbReference type="CDD" id="cd00761">
    <property type="entry name" value="Glyco_tranf_GTA_type"/>
    <property type="match status" value="1"/>
</dbReference>
<evidence type="ECO:0000313" key="2">
    <source>
        <dbReference type="EMBL" id="MEA5580862.1"/>
    </source>
</evidence>
<feature type="domain" description="Glycosyltransferase 2-like" evidence="1">
    <location>
        <begin position="6"/>
        <end position="112"/>
    </location>
</feature>
<dbReference type="Gene3D" id="3.90.550.10">
    <property type="entry name" value="Spore Coat Polysaccharide Biosynthesis Protein SpsA, Chain A"/>
    <property type="match status" value="1"/>
</dbReference>
<dbReference type="PANTHER" id="PTHR22916:SF3">
    <property type="entry name" value="UDP-GLCNAC:BETAGAL BETA-1,3-N-ACETYLGLUCOSAMINYLTRANSFERASE-LIKE PROTEIN 1"/>
    <property type="match status" value="1"/>
</dbReference>
<keyword evidence="2" id="KW-0328">Glycosyltransferase</keyword>
<keyword evidence="2" id="KW-0808">Transferase</keyword>
<evidence type="ECO:0000313" key="3">
    <source>
        <dbReference type="Proteomes" id="UP001302120"/>
    </source>
</evidence>
<organism evidence="2 3">
    <name type="scientific">Nodularia harveyana UHCC-0300</name>
    <dbReference type="NCBI Taxonomy" id="2974287"/>
    <lineage>
        <taxon>Bacteria</taxon>
        <taxon>Bacillati</taxon>
        <taxon>Cyanobacteriota</taxon>
        <taxon>Cyanophyceae</taxon>
        <taxon>Nostocales</taxon>
        <taxon>Nodulariaceae</taxon>
        <taxon>Nodularia</taxon>
    </lineage>
</organism>
<dbReference type="Pfam" id="PF00535">
    <property type="entry name" value="Glycos_transf_2"/>
    <property type="match status" value="1"/>
</dbReference>